<dbReference type="CDD" id="cd13180">
    <property type="entry name" value="RanBD_RanBP3"/>
    <property type="match status" value="1"/>
</dbReference>
<evidence type="ECO:0000256" key="3">
    <source>
        <dbReference type="SAM" id="MobiDB-lite"/>
    </source>
</evidence>
<keyword evidence="2" id="KW-0539">Nucleus</keyword>
<dbReference type="InterPro" id="IPR045255">
    <property type="entry name" value="RanBP1-like"/>
</dbReference>
<dbReference type="InterPro" id="IPR011993">
    <property type="entry name" value="PH-like_dom_sf"/>
</dbReference>
<evidence type="ECO:0000256" key="1">
    <source>
        <dbReference type="ARBA" id="ARBA00004123"/>
    </source>
</evidence>
<dbReference type="Proteomes" id="UP000663848">
    <property type="component" value="Unassembled WGS sequence"/>
</dbReference>
<feature type="region of interest" description="Disordered" evidence="3">
    <location>
        <begin position="26"/>
        <end position="45"/>
    </location>
</feature>
<organism evidence="5 6">
    <name type="scientific">Rotaria socialis</name>
    <dbReference type="NCBI Taxonomy" id="392032"/>
    <lineage>
        <taxon>Eukaryota</taxon>
        <taxon>Metazoa</taxon>
        <taxon>Spiralia</taxon>
        <taxon>Gnathifera</taxon>
        <taxon>Rotifera</taxon>
        <taxon>Eurotatoria</taxon>
        <taxon>Bdelloidea</taxon>
        <taxon>Philodinida</taxon>
        <taxon>Philodinidae</taxon>
        <taxon>Rotaria</taxon>
    </lineage>
</organism>
<feature type="region of interest" description="Disordered" evidence="3">
    <location>
        <begin position="165"/>
        <end position="255"/>
    </location>
</feature>
<reference evidence="5" key="1">
    <citation type="submission" date="2021-02" db="EMBL/GenBank/DDBJ databases">
        <authorList>
            <person name="Nowell W R."/>
        </authorList>
    </citation>
    <scope>NUCLEOTIDE SEQUENCE</scope>
</reference>
<feature type="compositionally biased region" description="Basic and acidic residues" evidence="3">
    <location>
        <begin position="209"/>
        <end position="239"/>
    </location>
</feature>
<dbReference type="SMART" id="SM00160">
    <property type="entry name" value="RanBD"/>
    <property type="match status" value="1"/>
</dbReference>
<feature type="domain" description="RanBD1" evidence="4">
    <location>
        <begin position="26"/>
        <end position="118"/>
    </location>
</feature>
<dbReference type="PANTHER" id="PTHR23138:SF142">
    <property type="entry name" value="RAN-BINDING PROTEIN 3B-RELATED"/>
    <property type="match status" value="1"/>
</dbReference>
<proteinExistence type="predicted"/>
<evidence type="ECO:0000259" key="4">
    <source>
        <dbReference type="PROSITE" id="PS50196"/>
    </source>
</evidence>
<protein>
    <recommendedName>
        <fullName evidence="4">RanBD1 domain-containing protein</fullName>
    </recommendedName>
</protein>
<comment type="caution">
    <text evidence="5">The sequence shown here is derived from an EMBL/GenBank/DDBJ whole genome shotgun (WGS) entry which is preliminary data.</text>
</comment>
<evidence type="ECO:0000256" key="2">
    <source>
        <dbReference type="ARBA" id="ARBA00023242"/>
    </source>
</evidence>
<dbReference type="GO" id="GO:0005634">
    <property type="term" value="C:nucleus"/>
    <property type="evidence" value="ECO:0007669"/>
    <property type="project" value="UniProtKB-SubCell"/>
</dbReference>
<dbReference type="Gene3D" id="2.30.29.30">
    <property type="entry name" value="Pleckstrin-homology domain (PH domain)/Phosphotyrosine-binding domain (PTB)"/>
    <property type="match status" value="1"/>
</dbReference>
<dbReference type="InterPro" id="IPR000156">
    <property type="entry name" value="Ran_bind_dom"/>
</dbReference>
<gene>
    <name evidence="5" type="ORF">QYT958_LOCUS23534</name>
</gene>
<dbReference type="SUPFAM" id="SSF50729">
    <property type="entry name" value="PH domain-like"/>
    <property type="match status" value="1"/>
</dbReference>
<evidence type="ECO:0000313" key="6">
    <source>
        <dbReference type="Proteomes" id="UP000663848"/>
    </source>
</evidence>
<feature type="compositionally biased region" description="Low complexity" evidence="3">
    <location>
        <begin position="166"/>
        <end position="187"/>
    </location>
</feature>
<feature type="compositionally biased region" description="Polar residues" evidence="3">
    <location>
        <begin position="33"/>
        <end position="45"/>
    </location>
</feature>
<sequence>KTDDDEDKDEEDDNKASLLETVAEYEAKRASTHPATTIQGDTSTGEENEITKFQMAGKLFMYSGEQQQFVERGYGILKINESHDPSDWDRLQARLIMRLDKSFRVILNTPIFPKMTVERVTDRSVRFGAQDESQLRIFIIKSSSSDCNNLCKELQSRIQIIERQQVPTPSNINTSTNSSNTSVSSDVDALDDSSPKRNSPNGQRKRSHSKSDSDASEKTNDLSKKSKLVEGNEEIKKDANQSTSEDDSVQETANS</sequence>
<accession>A0A821P2P1</accession>
<evidence type="ECO:0000313" key="5">
    <source>
        <dbReference type="EMBL" id="CAF4795315.1"/>
    </source>
</evidence>
<dbReference type="EMBL" id="CAJOBR010004784">
    <property type="protein sequence ID" value="CAF4795315.1"/>
    <property type="molecule type" value="Genomic_DNA"/>
</dbReference>
<dbReference type="AlphaFoldDB" id="A0A821P2P1"/>
<comment type="subcellular location">
    <subcellularLocation>
        <location evidence="1">Nucleus</location>
    </subcellularLocation>
</comment>
<name>A0A821P2P1_9BILA</name>
<dbReference type="PANTHER" id="PTHR23138">
    <property type="entry name" value="RAN BINDING PROTEIN"/>
    <property type="match status" value="1"/>
</dbReference>
<feature type="non-terminal residue" evidence="5">
    <location>
        <position position="1"/>
    </location>
</feature>
<dbReference type="PROSITE" id="PS50196">
    <property type="entry name" value="RANBD1"/>
    <property type="match status" value="1"/>
</dbReference>
<dbReference type="Pfam" id="PF00638">
    <property type="entry name" value="Ran_BP1"/>
    <property type="match status" value="1"/>
</dbReference>